<reference evidence="2 3" key="1">
    <citation type="journal article" date="2011" name="Stand. Genomic Sci.">
        <title>Complete genome sequence of Rhodospirillum rubrum type strain (S1).</title>
        <authorList>
            <person name="Munk A.C."/>
            <person name="Copeland A."/>
            <person name="Lucas S."/>
            <person name="Lapidus A."/>
            <person name="Del Rio T.G."/>
            <person name="Barry K."/>
            <person name="Detter J.C."/>
            <person name="Hammon N."/>
            <person name="Israni S."/>
            <person name="Pitluck S."/>
            <person name="Brettin T."/>
            <person name="Bruce D."/>
            <person name="Han C."/>
            <person name="Tapia R."/>
            <person name="Gilna P."/>
            <person name="Schmutz J."/>
            <person name="Larimer F."/>
            <person name="Land M."/>
            <person name="Kyrpides N.C."/>
            <person name="Mavromatis K."/>
            <person name="Richardson P."/>
            <person name="Rohde M."/>
            <person name="Goker M."/>
            <person name="Klenk H.P."/>
            <person name="Zhang Y."/>
            <person name="Roberts G.P."/>
            <person name="Reslewic S."/>
            <person name="Schwartz D.C."/>
        </authorList>
    </citation>
    <scope>NUCLEOTIDE SEQUENCE [LARGE SCALE GENOMIC DNA]</scope>
    <source>
        <strain evidence="3">ATCC 11170 / ATH 1.1.1 / DSM 467 / LMG 4362 / NCIMB 8255 / S1</strain>
        <plasmid evidence="3">pRHORT</plasmid>
    </source>
</reference>
<dbReference type="InterPro" id="IPR050678">
    <property type="entry name" value="DNA_Partitioning_ATPase"/>
</dbReference>
<dbReference type="PIRSF" id="PIRSF009320">
    <property type="entry name" value="Nuc_binding_HP_1000"/>
    <property type="match status" value="1"/>
</dbReference>
<sequence length="216" mass="22674">MILTVGNTKGGVGKTTLAVNLAVERFLAGKDVLLIDADNQRTSSAFSALRESLHGQTGYTCIELSGSAVHQQGRNLAPKYDEVIIDVGGRDTSALRGALAISDIALVPFAVGTFDIWAAEDIGRLIEEARGFNPTLRAFSVLNMADPAGGDNADAAGLLTETSALVYLRASLVRRKAMRNAAAAGLGVLEMTGSSRDSKACGEVGYLAELLYNKLN</sequence>
<organism evidence="2 3">
    <name type="scientific">Rhodospirillum rubrum (strain ATCC 11170 / ATH 1.1.1 / DSM 467 / LMG 4362 / NCIMB 8255 / S1)</name>
    <dbReference type="NCBI Taxonomy" id="269796"/>
    <lineage>
        <taxon>Bacteria</taxon>
        <taxon>Pseudomonadati</taxon>
        <taxon>Pseudomonadota</taxon>
        <taxon>Alphaproteobacteria</taxon>
        <taxon>Rhodospirillales</taxon>
        <taxon>Rhodospirillaceae</taxon>
        <taxon>Rhodospirillum</taxon>
    </lineage>
</organism>
<dbReference type="RefSeq" id="WP_011387714.1">
    <property type="nucleotide sequence ID" value="NC_007641.1"/>
</dbReference>
<protein>
    <submittedName>
        <fullName evidence="2">Partition protein</fullName>
    </submittedName>
</protein>
<evidence type="ECO:0000313" key="3">
    <source>
        <dbReference type="Proteomes" id="UP000001929"/>
    </source>
</evidence>
<keyword evidence="2" id="KW-0614">Plasmid</keyword>
<feature type="domain" description="CobQ/CobB/MinD/ParA nucleotide binding" evidence="1">
    <location>
        <begin position="4"/>
        <end position="184"/>
    </location>
</feature>
<accession>Q2RMP8</accession>
<dbReference type="PhylomeDB" id="Q2RMP8"/>
<dbReference type="HOGENOM" id="CLU_037612_5_4_5"/>
<dbReference type="DNASU" id="3833382"/>
<dbReference type="InterPro" id="IPR027417">
    <property type="entry name" value="P-loop_NTPase"/>
</dbReference>
<dbReference type="Proteomes" id="UP000001929">
    <property type="component" value="Plasmid unnamed"/>
</dbReference>
<dbReference type="KEGG" id="rru:Rru_B0001"/>
<dbReference type="SUPFAM" id="SSF52540">
    <property type="entry name" value="P-loop containing nucleoside triphosphate hydrolases"/>
    <property type="match status" value="1"/>
</dbReference>
<keyword evidence="3" id="KW-1185">Reference proteome</keyword>
<dbReference type="PANTHER" id="PTHR13696:SF96">
    <property type="entry name" value="COBQ_COBB_MIND_PARA NUCLEOTIDE BINDING DOMAIN-CONTAINING PROTEIN"/>
    <property type="match status" value="1"/>
</dbReference>
<dbReference type="Gene3D" id="3.40.50.300">
    <property type="entry name" value="P-loop containing nucleotide triphosphate hydrolases"/>
    <property type="match status" value="1"/>
</dbReference>
<geneLocation type="plasmid" evidence="3">
    <name>pRHORT</name>
</geneLocation>
<dbReference type="CDD" id="cd02042">
    <property type="entry name" value="ParAB_family"/>
    <property type="match status" value="1"/>
</dbReference>
<dbReference type="Pfam" id="PF01656">
    <property type="entry name" value="CbiA"/>
    <property type="match status" value="1"/>
</dbReference>
<evidence type="ECO:0000259" key="1">
    <source>
        <dbReference type="Pfam" id="PF01656"/>
    </source>
</evidence>
<gene>
    <name evidence="2" type="ordered locus">Rru_B0001</name>
</gene>
<dbReference type="PANTHER" id="PTHR13696">
    <property type="entry name" value="P-LOOP CONTAINING NUCLEOSIDE TRIPHOSPHATE HYDROLASE"/>
    <property type="match status" value="1"/>
</dbReference>
<name>Q2RMP8_RHORT</name>
<proteinExistence type="predicted"/>
<dbReference type="EMBL" id="CP000231">
    <property type="protein sequence ID" value="ABC24597.1"/>
    <property type="molecule type" value="Genomic_DNA"/>
</dbReference>
<dbReference type="AlphaFoldDB" id="Q2RMP8"/>
<dbReference type="EnsemblBacteria" id="ABC24597">
    <property type="protein sequence ID" value="ABC24597"/>
    <property type="gene ID" value="Rru_B0001"/>
</dbReference>
<evidence type="ECO:0000313" key="2">
    <source>
        <dbReference type="EMBL" id="ABC24597.1"/>
    </source>
</evidence>
<dbReference type="PATRIC" id="fig|269796.9.peg.1"/>
<dbReference type="InterPro" id="IPR002586">
    <property type="entry name" value="CobQ/CobB/MinD/ParA_Nub-bd_dom"/>
</dbReference>